<keyword evidence="3" id="KW-0804">Transcription</keyword>
<evidence type="ECO:0000256" key="1">
    <source>
        <dbReference type="ARBA" id="ARBA00023015"/>
    </source>
</evidence>
<dbReference type="Gene3D" id="1.10.10.60">
    <property type="entry name" value="Homeodomain-like"/>
    <property type="match status" value="1"/>
</dbReference>
<sequence length="250" mass="27157">MLDTDLGREQGQYWRAELDRTVALLWGVRRPPNRGPKPAFTIEDIARAAMDIADAEGLAALSMQRVAGELGFTKMALYRYVSGKAELIAVMIEEAVGDPPDLGTVPGGWRGKLEHWAHQLWATWDRHPWLPGATVGERIMGPREIGWTESAVAALAGTGLSGSELMDAVLLLSGHVRNTRSTTLAGTQPWTAQQRLRPDLGALPDHTADRFPALSAAIASAGDPAPGRSRQFGLQRLLDGLEVLITQRTR</sequence>
<gene>
    <name evidence="6" type="ORF">C1I98_38730</name>
</gene>
<dbReference type="SUPFAM" id="SSF46689">
    <property type="entry name" value="Homeodomain-like"/>
    <property type="match status" value="1"/>
</dbReference>
<keyword evidence="7" id="KW-1185">Reference proteome</keyword>
<dbReference type="Proteomes" id="UP000248544">
    <property type="component" value="Unassembled WGS sequence"/>
</dbReference>
<dbReference type="PROSITE" id="PS50977">
    <property type="entry name" value="HTH_TETR_2"/>
    <property type="match status" value="1"/>
</dbReference>
<dbReference type="GO" id="GO:0000976">
    <property type="term" value="F:transcription cis-regulatory region binding"/>
    <property type="evidence" value="ECO:0007669"/>
    <property type="project" value="TreeGrafter"/>
</dbReference>
<dbReference type="InterPro" id="IPR009057">
    <property type="entry name" value="Homeodomain-like_sf"/>
</dbReference>
<dbReference type="GO" id="GO:0003700">
    <property type="term" value="F:DNA-binding transcription factor activity"/>
    <property type="evidence" value="ECO:0007669"/>
    <property type="project" value="TreeGrafter"/>
</dbReference>
<dbReference type="AlphaFoldDB" id="A0A2W2FQ86"/>
<evidence type="ECO:0000256" key="4">
    <source>
        <dbReference type="PROSITE-ProRule" id="PRU00335"/>
    </source>
</evidence>
<keyword evidence="2 4" id="KW-0238">DNA-binding</keyword>
<protein>
    <submittedName>
        <fullName evidence="6">TetR/AcrR family transcriptional regulator</fullName>
    </submittedName>
</protein>
<proteinExistence type="predicted"/>
<organism evidence="6 7">
    <name type="scientific">Spongiactinospora gelatinilytica</name>
    <dbReference type="NCBI Taxonomy" id="2666298"/>
    <lineage>
        <taxon>Bacteria</taxon>
        <taxon>Bacillati</taxon>
        <taxon>Actinomycetota</taxon>
        <taxon>Actinomycetes</taxon>
        <taxon>Streptosporangiales</taxon>
        <taxon>Streptosporangiaceae</taxon>
        <taxon>Spongiactinospora</taxon>
    </lineage>
</organism>
<evidence type="ECO:0000256" key="3">
    <source>
        <dbReference type="ARBA" id="ARBA00023163"/>
    </source>
</evidence>
<name>A0A2W2FQ86_9ACTN</name>
<dbReference type="PANTHER" id="PTHR30055:SF151">
    <property type="entry name" value="TRANSCRIPTIONAL REGULATORY PROTEIN"/>
    <property type="match status" value="1"/>
</dbReference>
<dbReference type="InterPro" id="IPR001647">
    <property type="entry name" value="HTH_TetR"/>
</dbReference>
<dbReference type="Pfam" id="PF00440">
    <property type="entry name" value="TetR_N"/>
    <property type="match status" value="1"/>
</dbReference>
<dbReference type="GO" id="GO:0045892">
    <property type="term" value="P:negative regulation of DNA-templated transcription"/>
    <property type="evidence" value="ECO:0007669"/>
    <property type="project" value="InterPro"/>
</dbReference>
<comment type="caution">
    <text evidence="6">The sequence shown here is derived from an EMBL/GenBank/DDBJ whole genome shotgun (WGS) entry which is preliminary data.</text>
</comment>
<keyword evidence="1" id="KW-0805">Transcription regulation</keyword>
<evidence type="ECO:0000313" key="7">
    <source>
        <dbReference type="Proteomes" id="UP000248544"/>
    </source>
</evidence>
<dbReference type="EMBL" id="POUA01000705">
    <property type="protein sequence ID" value="PZG17224.1"/>
    <property type="molecule type" value="Genomic_DNA"/>
</dbReference>
<feature type="DNA-binding region" description="H-T-H motif" evidence="4">
    <location>
        <begin position="62"/>
        <end position="81"/>
    </location>
</feature>
<dbReference type="SUPFAM" id="SSF48498">
    <property type="entry name" value="Tetracyclin repressor-like, C-terminal domain"/>
    <property type="match status" value="1"/>
</dbReference>
<dbReference type="PANTHER" id="PTHR30055">
    <property type="entry name" value="HTH-TYPE TRANSCRIPTIONAL REGULATOR RUTR"/>
    <property type="match status" value="1"/>
</dbReference>
<reference evidence="6 7" key="1">
    <citation type="submission" date="2018-01" db="EMBL/GenBank/DDBJ databases">
        <title>Draft genome sequence of Sphaerisporangium sp. 7K107.</title>
        <authorList>
            <person name="Sahin N."/>
            <person name="Saygin H."/>
            <person name="Ay H."/>
        </authorList>
    </citation>
    <scope>NUCLEOTIDE SEQUENCE [LARGE SCALE GENOMIC DNA]</scope>
    <source>
        <strain evidence="6 7">7K107</strain>
    </source>
</reference>
<accession>A0A2W2FQ86</accession>
<feature type="domain" description="HTH tetR-type" evidence="5">
    <location>
        <begin position="39"/>
        <end position="99"/>
    </location>
</feature>
<evidence type="ECO:0000259" key="5">
    <source>
        <dbReference type="PROSITE" id="PS50977"/>
    </source>
</evidence>
<dbReference type="InterPro" id="IPR050109">
    <property type="entry name" value="HTH-type_TetR-like_transc_reg"/>
</dbReference>
<evidence type="ECO:0000256" key="2">
    <source>
        <dbReference type="ARBA" id="ARBA00023125"/>
    </source>
</evidence>
<dbReference type="Pfam" id="PF02909">
    <property type="entry name" value="TetR_C_1"/>
    <property type="match status" value="1"/>
</dbReference>
<dbReference type="InterPro" id="IPR004111">
    <property type="entry name" value="Repressor_TetR_C"/>
</dbReference>
<evidence type="ECO:0000313" key="6">
    <source>
        <dbReference type="EMBL" id="PZG17224.1"/>
    </source>
</evidence>
<dbReference type="Gene3D" id="1.10.357.10">
    <property type="entry name" value="Tetracycline Repressor, domain 2"/>
    <property type="match status" value="1"/>
</dbReference>
<dbReference type="InterPro" id="IPR036271">
    <property type="entry name" value="Tet_transcr_reg_TetR-rel_C_sf"/>
</dbReference>